<gene>
    <name evidence="1" type="ORF">HK099_000994</name>
</gene>
<dbReference type="EMBL" id="JADGJW010001255">
    <property type="protein sequence ID" value="KAJ3204889.1"/>
    <property type="molecule type" value="Genomic_DNA"/>
</dbReference>
<accession>A0AAD5XW82</accession>
<dbReference type="PANTHER" id="PTHR16469">
    <property type="entry name" value="UBIQUITIN-ASSOCIATED AND SH3 DOMAIN-CONTAINING BA-RELATED"/>
    <property type="match status" value="1"/>
</dbReference>
<dbReference type="AlphaFoldDB" id="A0AAD5XW82"/>
<proteinExistence type="predicted"/>
<reference evidence="1" key="1">
    <citation type="submission" date="2020-05" db="EMBL/GenBank/DDBJ databases">
        <title>Phylogenomic resolution of chytrid fungi.</title>
        <authorList>
            <person name="Stajich J.E."/>
            <person name="Amses K."/>
            <person name="Simmons R."/>
            <person name="Seto K."/>
            <person name="Myers J."/>
            <person name="Bonds A."/>
            <person name="Quandt C.A."/>
            <person name="Barry K."/>
            <person name="Liu P."/>
            <person name="Grigoriev I."/>
            <person name="Longcore J.E."/>
            <person name="James T.Y."/>
        </authorList>
    </citation>
    <scope>NUCLEOTIDE SEQUENCE</scope>
    <source>
        <strain evidence="1">JEL0476</strain>
    </source>
</reference>
<dbReference type="InterPro" id="IPR029033">
    <property type="entry name" value="His_PPase_superfam"/>
</dbReference>
<protein>
    <recommendedName>
        <fullName evidence="3">Phosphoglycerate mutase family protein</fullName>
    </recommendedName>
</protein>
<comment type="caution">
    <text evidence="1">The sequence shown here is derived from an EMBL/GenBank/DDBJ whole genome shotgun (WGS) entry which is preliminary data.</text>
</comment>
<dbReference type="Gene3D" id="3.40.50.1240">
    <property type="entry name" value="Phosphoglycerate mutase-like"/>
    <property type="match status" value="1"/>
</dbReference>
<evidence type="ECO:0000313" key="2">
    <source>
        <dbReference type="Proteomes" id="UP001211065"/>
    </source>
</evidence>
<dbReference type="InterPro" id="IPR013078">
    <property type="entry name" value="His_Pase_superF_clade-1"/>
</dbReference>
<dbReference type="Proteomes" id="UP001211065">
    <property type="component" value="Unassembled WGS sequence"/>
</dbReference>
<dbReference type="CDD" id="cd07040">
    <property type="entry name" value="HP"/>
    <property type="match status" value="1"/>
</dbReference>
<evidence type="ECO:0008006" key="3">
    <source>
        <dbReference type="Google" id="ProtNLM"/>
    </source>
</evidence>
<evidence type="ECO:0000313" key="1">
    <source>
        <dbReference type="EMBL" id="KAJ3204889.1"/>
    </source>
</evidence>
<keyword evidence="2" id="KW-1185">Reference proteome</keyword>
<dbReference type="PANTHER" id="PTHR16469:SF27">
    <property type="entry name" value="UBIQUITIN-ASSOCIATED AND SH3 DOMAIN-CONTAINING BA-RELATED"/>
    <property type="match status" value="1"/>
</dbReference>
<organism evidence="1 2">
    <name type="scientific">Clydaea vesicula</name>
    <dbReference type="NCBI Taxonomy" id="447962"/>
    <lineage>
        <taxon>Eukaryota</taxon>
        <taxon>Fungi</taxon>
        <taxon>Fungi incertae sedis</taxon>
        <taxon>Chytridiomycota</taxon>
        <taxon>Chytridiomycota incertae sedis</taxon>
        <taxon>Chytridiomycetes</taxon>
        <taxon>Lobulomycetales</taxon>
        <taxon>Lobulomycetaceae</taxon>
        <taxon>Clydaea</taxon>
    </lineage>
</organism>
<sequence>MENAVNDVLLEVYLFRHAERIDFADENWILCKENEPFLYNPPITKSGIEKTKLLASKIKLNGQPIVYTSPFDRCIQTALAFINGNPCKCTKSNHHCSVNSKNQILPLPTPQKNLKIEYGFSEFFTPTYFKKKPDIPTLSEIKKKHFSQQNNNSTCSKQYLDLTYDTFMDIPRIFPESYNGMISRINQTFFNLVQSILSIRNNNLENVENNFSVQKVPILLFLHADGINSILNYFVKEDDYQIPYLFCCKLTLKKGKSKFYMEIP</sequence>
<dbReference type="InterPro" id="IPR051710">
    <property type="entry name" value="Phosphatase_SH3-domain"/>
</dbReference>
<dbReference type="Pfam" id="PF00300">
    <property type="entry name" value="His_Phos_1"/>
    <property type="match status" value="1"/>
</dbReference>
<dbReference type="SUPFAM" id="SSF53254">
    <property type="entry name" value="Phosphoglycerate mutase-like"/>
    <property type="match status" value="1"/>
</dbReference>
<name>A0AAD5XW82_9FUNG</name>